<accession>A0A2P7NUA7</accession>
<dbReference type="GO" id="GO:0016020">
    <property type="term" value="C:membrane"/>
    <property type="evidence" value="ECO:0007669"/>
    <property type="project" value="UniProtKB-SubCell"/>
</dbReference>
<evidence type="ECO:0000256" key="5">
    <source>
        <dbReference type="ARBA" id="ARBA00022714"/>
    </source>
</evidence>
<dbReference type="PROSITE" id="PS51085">
    <property type="entry name" value="2FE2S_FER_2"/>
    <property type="match status" value="1"/>
</dbReference>
<dbReference type="SUPFAM" id="SSF50692">
    <property type="entry name" value="ADC-like"/>
    <property type="match status" value="1"/>
</dbReference>
<gene>
    <name evidence="19" type="primary">nuoG</name>
    <name evidence="19" type="ORF">C7H79_10295</name>
</gene>
<evidence type="ECO:0000256" key="1">
    <source>
        <dbReference type="ARBA" id="ARBA00001966"/>
    </source>
</evidence>
<evidence type="ECO:0000256" key="11">
    <source>
        <dbReference type="ARBA" id="ARBA00023027"/>
    </source>
</evidence>
<dbReference type="EC" id="7.1.1.-" evidence="15"/>
<evidence type="ECO:0000313" key="20">
    <source>
        <dbReference type="Proteomes" id="UP000241912"/>
    </source>
</evidence>
<evidence type="ECO:0000256" key="4">
    <source>
        <dbReference type="ARBA" id="ARBA00022485"/>
    </source>
</evidence>
<dbReference type="SUPFAM" id="SSF53706">
    <property type="entry name" value="Formate dehydrogenase/DMSO reductase, domains 1-3"/>
    <property type="match status" value="1"/>
</dbReference>
<dbReference type="Pfam" id="PF10588">
    <property type="entry name" value="NADH-G_4Fe-4S_3"/>
    <property type="match status" value="1"/>
</dbReference>
<dbReference type="GO" id="GO:0051537">
    <property type="term" value="F:2 iron, 2 sulfur cluster binding"/>
    <property type="evidence" value="ECO:0007669"/>
    <property type="project" value="UniProtKB-UniRule"/>
</dbReference>
<evidence type="ECO:0000256" key="15">
    <source>
        <dbReference type="RuleBase" id="RU003525"/>
    </source>
</evidence>
<comment type="cofactor">
    <cofactor evidence="15">
        <name>[2Fe-2S] cluster</name>
        <dbReference type="ChEBI" id="CHEBI:190135"/>
    </cofactor>
    <text evidence="15">Binds 1 [2Fe-2S] cluster per subunit.</text>
</comment>
<dbReference type="InterPro" id="IPR019574">
    <property type="entry name" value="NADH_UbQ_OxRdtase_Gsu_4Fe4S-bd"/>
</dbReference>
<evidence type="ECO:0000256" key="14">
    <source>
        <dbReference type="ARBA" id="ARBA00047712"/>
    </source>
</evidence>
<dbReference type="SMART" id="SM00926">
    <property type="entry name" value="Molybdop_Fe4S4"/>
    <property type="match status" value="1"/>
</dbReference>
<dbReference type="GO" id="GO:0046872">
    <property type="term" value="F:metal ion binding"/>
    <property type="evidence" value="ECO:0007669"/>
    <property type="project" value="UniProtKB-UniRule"/>
</dbReference>
<dbReference type="InterPro" id="IPR000283">
    <property type="entry name" value="NADH_UbQ_OxRdtase_75kDa_su_CS"/>
</dbReference>
<dbReference type="Pfam" id="PF13510">
    <property type="entry name" value="Fer2_4"/>
    <property type="match status" value="1"/>
</dbReference>
<dbReference type="InterPro" id="IPR010228">
    <property type="entry name" value="NADH_UbQ_OxRdtase_Gsu"/>
</dbReference>
<dbReference type="GO" id="GO:0003954">
    <property type="term" value="F:NADH dehydrogenase activity"/>
    <property type="evidence" value="ECO:0007669"/>
    <property type="project" value="TreeGrafter"/>
</dbReference>
<keyword evidence="4 15" id="KW-0004">4Fe-4S</keyword>
<keyword evidence="12" id="KW-0830">Ubiquinone</keyword>
<sequence length="769" mass="82757">MGTFLIDGHVIPFKPGDNILRAALEANIQIPHFCYHAALGSLGACRLCAVEINSKDSGKAPRVAMACLEPSEDGLEVSVSAIAAQQIRQHVIEFLMINHPHDCPICDEGGECHLQDMTVACGPPYRRYRGRKRTFLNQDLGPLIHHEMNRCITCYRCTRFYQDYALGNDLGAMRLRNEVYFGRFQDGPLENPFAGNLVEVCPTGVFTDAIFRQRFARVWDLKTAPSICPHCSVGCNTLPGARDGTLRRVRNRAHPELNRWFICDRGRYGHQYSEHSTRPLAPRVSGADTSYHDALTAAALQIKLAQNRIGGFGSAREDMEGNAMLQALLNKLGGVFTAFCDPELETATIAAVSALQNIGNAPSLADIEQIDAALIIGDLTAHAPMIDLALRQAYRKGAKLALLHSSPTLLAQFATTAISVSPREVYTRLSRLCELVNIESIANDMTEAPMADIVASLMGARNSLLIGAIETLTAYEVFALEKLATTLGSDTRLAYAFPGANAYGAALLSSAGNASTMLEAVENGKIRILIVAGNDPLGDSRFGSRWRAACHNLSALIVLDCISTVTAKAADILFPVAAWTERSGTFINYEGRSQGFSSVFHRSEYLPSVAEVITNLGQYLGRSLPDAESVLCDIFSDFQTPKPGTTGSLITVPALTMPITASIHSIQKSCNSTWQAALASWYGDEALASFASGLMALTPETVALIEPTSAVNAGLENGSQVKLHGPAGSMVLPVRLNQGVATGTIAIARNVLVQLGVGHGDSLELEQVL</sequence>
<dbReference type="SUPFAM" id="SSF54292">
    <property type="entry name" value="2Fe-2S ferredoxin-like"/>
    <property type="match status" value="1"/>
</dbReference>
<evidence type="ECO:0000256" key="7">
    <source>
        <dbReference type="ARBA" id="ARBA00022723"/>
    </source>
</evidence>
<dbReference type="InterPro" id="IPR001041">
    <property type="entry name" value="2Fe-2S_ferredoxin-type"/>
</dbReference>
<keyword evidence="13" id="KW-0472">Membrane</keyword>
<dbReference type="PROSITE" id="PS51669">
    <property type="entry name" value="4FE4S_MOW_BIS_MGD"/>
    <property type="match status" value="1"/>
</dbReference>
<evidence type="ECO:0000259" key="16">
    <source>
        <dbReference type="PROSITE" id="PS51085"/>
    </source>
</evidence>
<feature type="domain" description="4Fe-4S His(Cys)3-ligated-type" evidence="18">
    <location>
        <begin position="83"/>
        <end position="122"/>
    </location>
</feature>
<dbReference type="InterPro" id="IPR006963">
    <property type="entry name" value="Mopterin_OxRdtase_4Fe-4S_dom"/>
</dbReference>
<dbReference type="RefSeq" id="WP_106707187.1">
    <property type="nucleotide sequence ID" value="NZ_PXXU01000029.1"/>
</dbReference>
<dbReference type="GO" id="GO:0051539">
    <property type="term" value="F:4 iron, 4 sulfur cluster binding"/>
    <property type="evidence" value="ECO:0007669"/>
    <property type="project" value="UniProtKB-KW"/>
</dbReference>
<evidence type="ECO:0000256" key="10">
    <source>
        <dbReference type="ARBA" id="ARBA00023014"/>
    </source>
</evidence>
<dbReference type="GO" id="GO:0042773">
    <property type="term" value="P:ATP synthesis coupled electron transport"/>
    <property type="evidence" value="ECO:0007669"/>
    <property type="project" value="InterPro"/>
</dbReference>
<organism evidence="19 20">
    <name type="scientific">Nitrosomonas supralitoralis</name>
    <dbReference type="NCBI Taxonomy" id="2116706"/>
    <lineage>
        <taxon>Bacteria</taxon>
        <taxon>Pseudomonadati</taxon>
        <taxon>Pseudomonadota</taxon>
        <taxon>Betaproteobacteria</taxon>
        <taxon>Nitrosomonadales</taxon>
        <taxon>Nitrosomonadaceae</taxon>
        <taxon>Nitrosomonas</taxon>
    </lineage>
</organism>
<comment type="catalytic activity">
    <reaction evidence="14 15">
        <text>a quinone + NADH + 5 H(+)(in) = a quinol + NAD(+) + 4 H(+)(out)</text>
        <dbReference type="Rhea" id="RHEA:57888"/>
        <dbReference type="ChEBI" id="CHEBI:15378"/>
        <dbReference type="ChEBI" id="CHEBI:24646"/>
        <dbReference type="ChEBI" id="CHEBI:57540"/>
        <dbReference type="ChEBI" id="CHEBI:57945"/>
        <dbReference type="ChEBI" id="CHEBI:132124"/>
    </reaction>
</comment>
<evidence type="ECO:0000259" key="18">
    <source>
        <dbReference type="PROSITE" id="PS51839"/>
    </source>
</evidence>
<dbReference type="Proteomes" id="UP000241912">
    <property type="component" value="Unassembled WGS sequence"/>
</dbReference>
<evidence type="ECO:0000256" key="8">
    <source>
        <dbReference type="ARBA" id="ARBA00022967"/>
    </source>
</evidence>
<keyword evidence="6 15" id="KW-0874">Quinone</keyword>
<evidence type="ECO:0000259" key="17">
    <source>
        <dbReference type="PROSITE" id="PS51669"/>
    </source>
</evidence>
<feature type="domain" description="4Fe-4S Mo/W bis-MGD-type" evidence="17">
    <location>
        <begin position="221"/>
        <end position="277"/>
    </location>
</feature>
<dbReference type="PROSITE" id="PS00643">
    <property type="entry name" value="COMPLEX1_75K_3"/>
    <property type="match status" value="1"/>
</dbReference>
<comment type="similarity">
    <text evidence="3 15">Belongs to the complex I 75 kDa subunit family.</text>
</comment>
<dbReference type="Pfam" id="PF00384">
    <property type="entry name" value="Molybdopterin"/>
    <property type="match status" value="1"/>
</dbReference>
<dbReference type="SMART" id="SM00929">
    <property type="entry name" value="NADH-G_4Fe-4S_3"/>
    <property type="match status" value="1"/>
</dbReference>
<dbReference type="PROSITE" id="PS51839">
    <property type="entry name" value="4FE4S_HC3"/>
    <property type="match status" value="1"/>
</dbReference>
<dbReference type="InterPro" id="IPR050123">
    <property type="entry name" value="Prok_molybdopt-oxidoreductase"/>
</dbReference>
<evidence type="ECO:0000313" key="19">
    <source>
        <dbReference type="EMBL" id="PSJ17018.1"/>
    </source>
</evidence>
<dbReference type="InterPro" id="IPR006656">
    <property type="entry name" value="Mopterin_OxRdtase"/>
</dbReference>
<dbReference type="OrthoDB" id="9810782at2"/>
<dbReference type="Gene3D" id="3.10.20.740">
    <property type="match status" value="1"/>
</dbReference>
<keyword evidence="8 15" id="KW-1278">Translocase</keyword>
<dbReference type="Gene3D" id="3.40.50.740">
    <property type="match status" value="1"/>
</dbReference>
<comment type="caution">
    <text evidence="19">The sequence shown here is derived from an EMBL/GenBank/DDBJ whole genome shotgun (WGS) entry which is preliminary data.</text>
</comment>
<dbReference type="GO" id="GO:0008137">
    <property type="term" value="F:NADH dehydrogenase (ubiquinone) activity"/>
    <property type="evidence" value="ECO:0007669"/>
    <property type="project" value="UniProtKB-UniRule"/>
</dbReference>
<evidence type="ECO:0000256" key="2">
    <source>
        <dbReference type="ARBA" id="ARBA00004370"/>
    </source>
</evidence>
<dbReference type="PANTHER" id="PTHR43105:SF10">
    <property type="entry name" value="NADH-QUINONE OXIDOREDUCTASE SUBUNIT G"/>
    <property type="match status" value="1"/>
</dbReference>
<dbReference type="FunFam" id="3.10.20.740:FF:000004">
    <property type="entry name" value="NADH-quinone oxidoreductase"/>
    <property type="match status" value="1"/>
</dbReference>
<dbReference type="EMBL" id="PXXU01000029">
    <property type="protein sequence ID" value="PSJ17018.1"/>
    <property type="molecule type" value="Genomic_DNA"/>
</dbReference>
<comment type="subcellular location">
    <subcellularLocation>
        <location evidence="2">Membrane</location>
    </subcellularLocation>
</comment>
<dbReference type="Pfam" id="PF04879">
    <property type="entry name" value="Molybdop_Fe4S4"/>
    <property type="match status" value="1"/>
</dbReference>
<dbReference type="PROSITE" id="PS00642">
    <property type="entry name" value="COMPLEX1_75K_2"/>
    <property type="match status" value="1"/>
</dbReference>
<proteinExistence type="inferred from homology"/>
<keyword evidence="7 15" id="KW-0479">Metal-binding</keyword>
<keyword evidence="11 15" id="KW-0520">NAD</keyword>
<comment type="cofactor">
    <cofactor evidence="1 15">
        <name>[4Fe-4S] cluster</name>
        <dbReference type="ChEBI" id="CHEBI:49883"/>
    </cofactor>
</comment>
<feature type="domain" description="2Fe-2S ferredoxin-type" evidence="16">
    <location>
        <begin position="1"/>
        <end position="83"/>
    </location>
</feature>
<dbReference type="InterPro" id="IPR054351">
    <property type="entry name" value="NADH_UbQ_OxRdtase_ferredoxin"/>
</dbReference>
<dbReference type="AlphaFoldDB" id="A0A2P7NUA7"/>
<evidence type="ECO:0000256" key="3">
    <source>
        <dbReference type="ARBA" id="ARBA00005404"/>
    </source>
</evidence>
<dbReference type="InterPro" id="IPR009010">
    <property type="entry name" value="Asp_de-COase-like_dom_sf"/>
</dbReference>
<dbReference type="PANTHER" id="PTHR43105">
    <property type="entry name" value="RESPIRATORY NITRATE REDUCTASE"/>
    <property type="match status" value="1"/>
</dbReference>
<keyword evidence="10 15" id="KW-0411">Iron-sulfur</keyword>
<dbReference type="NCBIfam" id="TIGR01973">
    <property type="entry name" value="NuoG"/>
    <property type="match status" value="1"/>
</dbReference>
<protein>
    <recommendedName>
        <fullName evidence="15">NADH-quinone oxidoreductase</fullName>
        <ecNumber evidence="15">7.1.1.-</ecNumber>
    </recommendedName>
</protein>
<dbReference type="InterPro" id="IPR036010">
    <property type="entry name" value="2Fe-2S_ferredoxin-like_sf"/>
</dbReference>
<keyword evidence="9 15" id="KW-0408">Iron</keyword>
<evidence type="ECO:0000256" key="13">
    <source>
        <dbReference type="ARBA" id="ARBA00023136"/>
    </source>
</evidence>
<keyword evidence="5 15" id="KW-0001">2Fe-2S</keyword>
<evidence type="ECO:0000256" key="9">
    <source>
        <dbReference type="ARBA" id="ARBA00023004"/>
    </source>
</evidence>
<dbReference type="GO" id="GO:0048038">
    <property type="term" value="F:quinone binding"/>
    <property type="evidence" value="ECO:0007669"/>
    <property type="project" value="UniProtKB-UniRule"/>
</dbReference>
<reference evidence="19 20" key="1">
    <citation type="submission" date="2018-03" db="EMBL/GenBank/DDBJ databases">
        <title>Draft genome of Nitrosomonas supralitoralis APG5.</title>
        <authorList>
            <person name="Urakawa H."/>
            <person name="Lopez J.V."/>
        </authorList>
    </citation>
    <scope>NUCLEOTIDE SEQUENCE [LARGE SCALE GENOMIC DNA]</scope>
    <source>
        <strain evidence="19 20">APG5</strain>
    </source>
</reference>
<comment type="function">
    <text evidence="15">NDH-1 shuttles electrons from NADH, via FMN and iron-sulfur (Fe-S) centers, to quinones in the respiratory chain. Couples the redox reaction to proton translocation (for every two electrons transferred, four hydrogen ions are translocated across the cytoplasmic membrane), and thus conserves the redox energy in a proton gradient.</text>
</comment>
<dbReference type="Gene3D" id="2.40.40.20">
    <property type="match status" value="1"/>
</dbReference>
<keyword evidence="20" id="KW-1185">Reference proteome</keyword>
<dbReference type="Gene3D" id="2.20.25.90">
    <property type="entry name" value="ADC-like domains"/>
    <property type="match status" value="1"/>
</dbReference>
<evidence type="ECO:0000256" key="12">
    <source>
        <dbReference type="ARBA" id="ARBA00023075"/>
    </source>
</evidence>
<dbReference type="Pfam" id="PF22117">
    <property type="entry name" value="Fer4_Nqo3"/>
    <property type="match status" value="1"/>
</dbReference>
<dbReference type="SUPFAM" id="SSF54862">
    <property type="entry name" value="4Fe-4S ferredoxins"/>
    <property type="match status" value="1"/>
</dbReference>
<name>A0A2P7NUA7_9PROT</name>
<dbReference type="PROSITE" id="PS00641">
    <property type="entry name" value="COMPLEX1_75K_1"/>
    <property type="match status" value="1"/>
</dbReference>
<dbReference type="CDD" id="cd00207">
    <property type="entry name" value="fer2"/>
    <property type="match status" value="1"/>
</dbReference>
<evidence type="ECO:0000256" key="6">
    <source>
        <dbReference type="ARBA" id="ARBA00022719"/>
    </source>
</evidence>